<evidence type="ECO:0000313" key="6">
    <source>
        <dbReference type="EMBL" id="ORW10979.1"/>
    </source>
</evidence>
<dbReference type="AlphaFoldDB" id="A0A1X1YIM9"/>
<dbReference type="Gene3D" id="3.90.660.10">
    <property type="match status" value="1"/>
</dbReference>
<dbReference type="EMBL" id="LQPG01000019">
    <property type="protein sequence ID" value="ORW10979.1"/>
    <property type="molecule type" value="Genomic_DNA"/>
</dbReference>
<dbReference type="STRING" id="1108812.AWC16_13020"/>
<comment type="caution">
    <text evidence="6">The sequence shown here is derived from an EMBL/GenBank/DDBJ whole genome shotgun (WGS) entry which is preliminary data.</text>
</comment>
<dbReference type="SUPFAM" id="SSF54373">
    <property type="entry name" value="FAD-linked reductases, C-terminal domain"/>
    <property type="match status" value="1"/>
</dbReference>
<proteinExistence type="inferred from homology"/>
<dbReference type="SUPFAM" id="SSF51905">
    <property type="entry name" value="FAD/NAD(P)-binding domain"/>
    <property type="match status" value="1"/>
</dbReference>
<dbReference type="InterPro" id="IPR050703">
    <property type="entry name" value="Flavin_MAO"/>
</dbReference>
<keyword evidence="3" id="KW-0560">Oxidoreductase</keyword>
<feature type="binding site" evidence="4">
    <location>
        <position position="256"/>
    </location>
    <ligand>
        <name>FAD</name>
        <dbReference type="ChEBI" id="CHEBI:57692"/>
    </ligand>
</feature>
<dbReference type="Pfam" id="PF01593">
    <property type="entry name" value="Amino_oxidase"/>
    <property type="match status" value="1"/>
</dbReference>
<dbReference type="InterPro" id="IPR001613">
    <property type="entry name" value="Flavin_amine_oxidase"/>
</dbReference>
<dbReference type="PRINTS" id="PR00757">
    <property type="entry name" value="AMINEOXDASEF"/>
</dbReference>
<dbReference type="InterPro" id="IPR036188">
    <property type="entry name" value="FAD/NAD-bd_sf"/>
</dbReference>
<feature type="binding site" evidence="4">
    <location>
        <position position="361"/>
    </location>
    <ligand>
        <name>substrate</name>
    </ligand>
</feature>
<sequence length="474" mass="50761">MDQRDDVIVIGAGLSGLAAATALLEAGVRSLTVLEAGPQVGGRTRTSTVGGTTVDEGATLVYPQHRHVLRLAQRFGVELFESGAQGRFLYYVGGTAHAFTLGRMGNARLLARPWMRPVLRGAWALLSRWVPLPMSAAAVTDLLGAVRQLDVLAASVPVERPWSAPRARELDRRTIGSWLDDVVPTGSARLFLESLLGYFPPTASLLFVLHFLNTWGGIGPLLAQPTGVLRFTHGAQELSLALADALGDRVVLNSPVDSIDQSAGRVRVYANGTEYQAEHVIIAVGPAGYRGIEFRPALPPARRRLQDGWQPVHGRKINAVYDKPFWRAAGLSGSALTDRDAAPGVLDASPPDGAVGVLACYTTDEDWPADAVADAPRRREEVLETFADLFGAEALHPLHFAEKRWADEPFHFGCEGGLSVGALTSARELLKTPVGRLHWAGVETADEWMGFMNGAVQAGQRAAQEVLASISPAG</sequence>
<dbReference type="OrthoDB" id="337830at2"/>
<organism evidence="6 7">
    <name type="scientific">Mycolicibacter longobardus</name>
    <dbReference type="NCBI Taxonomy" id="1108812"/>
    <lineage>
        <taxon>Bacteria</taxon>
        <taxon>Bacillati</taxon>
        <taxon>Actinomycetota</taxon>
        <taxon>Actinomycetes</taxon>
        <taxon>Mycobacteriales</taxon>
        <taxon>Mycobacteriaceae</taxon>
        <taxon>Mycolicibacter</taxon>
    </lineage>
</organism>
<evidence type="ECO:0000313" key="7">
    <source>
        <dbReference type="Proteomes" id="UP000193866"/>
    </source>
</evidence>
<feature type="domain" description="Amine oxidase" evidence="5">
    <location>
        <begin position="14"/>
        <end position="467"/>
    </location>
</feature>
<protein>
    <recommendedName>
        <fullName evidence="5">Amine oxidase domain-containing protein</fullName>
    </recommendedName>
</protein>
<accession>A0A1X1YIM9</accession>
<comment type="cofactor">
    <cofactor evidence="1">
        <name>FAD</name>
        <dbReference type="ChEBI" id="CHEBI:57692"/>
    </cofactor>
</comment>
<name>A0A1X1YIM9_9MYCO</name>
<evidence type="ECO:0000256" key="4">
    <source>
        <dbReference type="PIRSR" id="PIRSR601613-1"/>
    </source>
</evidence>
<feature type="binding site" evidence="4">
    <location>
        <begin position="35"/>
        <end position="36"/>
    </location>
    <ligand>
        <name>FAD</name>
        <dbReference type="ChEBI" id="CHEBI:57692"/>
    </ligand>
</feature>
<dbReference type="Gene3D" id="1.10.405.10">
    <property type="entry name" value="Guanine Nucleotide Dissociation Inhibitor, domain 1"/>
    <property type="match status" value="1"/>
</dbReference>
<feature type="binding site" evidence="4">
    <location>
        <position position="443"/>
    </location>
    <ligand>
        <name>FAD</name>
        <dbReference type="ChEBI" id="CHEBI:57692"/>
    </ligand>
</feature>
<evidence type="ECO:0000256" key="1">
    <source>
        <dbReference type="ARBA" id="ARBA00001974"/>
    </source>
</evidence>
<feature type="binding site" evidence="4">
    <location>
        <position position="15"/>
    </location>
    <ligand>
        <name>FAD</name>
        <dbReference type="ChEBI" id="CHEBI:57692"/>
    </ligand>
</feature>
<evidence type="ECO:0000256" key="2">
    <source>
        <dbReference type="ARBA" id="ARBA00005995"/>
    </source>
</evidence>
<reference evidence="6 7" key="1">
    <citation type="submission" date="2016-01" db="EMBL/GenBank/DDBJ databases">
        <title>The new phylogeny of the genus Mycobacterium.</title>
        <authorList>
            <person name="Tarcisio F."/>
            <person name="Conor M."/>
            <person name="Antonella G."/>
            <person name="Elisabetta G."/>
            <person name="Giulia F.S."/>
            <person name="Sara T."/>
            <person name="Anna F."/>
            <person name="Clotilde B."/>
            <person name="Roberto B."/>
            <person name="Veronica D.S."/>
            <person name="Fabio R."/>
            <person name="Monica P."/>
            <person name="Olivier J."/>
            <person name="Enrico T."/>
            <person name="Nicola S."/>
        </authorList>
    </citation>
    <scope>NUCLEOTIDE SEQUENCE [LARGE SCALE GENOMIC DNA]</scope>
    <source>
        <strain evidence="6 7">DSM 45394</strain>
    </source>
</reference>
<gene>
    <name evidence="6" type="ORF">AWC16_13020</name>
</gene>
<dbReference type="InterPro" id="IPR002937">
    <property type="entry name" value="Amino_oxidase"/>
</dbReference>
<dbReference type="GO" id="GO:0016491">
    <property type="term" value="F:oxidoreductase activity"/>
    <property type="evidence" value="ECO:0007669"/>
    <property type="project" value="UniProtKB-KW"/>
</dbReference>
<evidence type="ECO:0000259" key="5">
    <source>
        <dbReference type="Pfam" id="PF01593"/>
    </source>
</evidence>
<dbReference type="Gene3D" id="3.50.50.60">
    <property type="entry name" value="FAD/NAD(P)-binding domain"/>
    <property type="match status" value="1"/>
</dbReference>
<comment type="similarity">
    <text evidence="2">Belongs to the flavin monoamine oxidase family.</text>
</comment>
<dbReference type="Proteomes" id="UP000193866">
    <property type="component" value="Unassembled WGS sequence"/>
</dbReference>
<dbReference type="RefSeq" id="WP_085264907.1">
    <property type="nucleotide sequence ID" value="NZ_JACKVG010000013.1"/>
</dbReference>
<keyword evidence="7" id="KW-1185">Reference proteome</keyword>
<evidence type="ECO:0000256" key="3">
    <source>
        <dbReference type="ARBA" id="ARBA00023002"/>
    </source>
</evidence>
<dbReference type="PANTHER" id="PTHR43563:SF1">
    <property type="entry name" value="AMINE OXIDASE [FLAVIN-CONTAINING] B"/>
    <property type="match status" value="1"/>
</dbReference>
<dbReference type="PANTHER" id="PTHR43563">
    <property type="entry name" value="AMINE OXIDASE"/>
    <property type="match status" value="1"/>
</dbReference>